<feature type="region of interest" description="Disordered" evidence="1">
    <location>
        <begin position="1"/>
        <end position="34"/>
    </location>
</feature>
<dbReference type="CDD" id="cd02883">
    <property type="entry name" value="NUDIX_Hydrolase"/>
    <property type="match status" value="1"/>
</dbReference>
<evidence type="ECO:0000259" key="2">
    <source>
        <dbReference type="Pfam" id="PF00293"/>
    </source>
</evidence>
<feature type="compositionally biased region" description="Low complexity" evidence="1">
    <location>
        <begin position="24"/>
        <end position="34"/>
    </location>
</feature>
<dbReference type="InterPro" id="IPR000086">
    <property type="entry name" value="NUDIX_hydrolase_dom"/>
</dbReference>
<dbReference type="OrthoDB" id="47002at2759"/>
<dbReference type="AlphaFoldDB" id="A0A9K3KB45"/>
<evidence type="ECO:0000313" key="4">
    <source>
        <dbReference type="Proteomes" id="UP000693970"/>
    </source>
</evidence>
<dbReference type="Pfam" id="PF00293">
    <property type="entry name" value="NUDIX"/>
    <property type="match status" value="1"/>
</dbReference>
<reference evidence="3" key="1">
    <citation type="journal article" date="2021" name="Sci. Rep.">
        <title>Diploid genomic architecture of Nitzschia inconspicua, an elite biomass production diatom.</title>
        <authorList>
            <person name="Oliver A."/>
            <person name="Podell S."/>
            <person name="Pinowska A."/>
            <person name="Traller J.C."/>
            <person name="Smith S.R."/>
            <person name="McClure R."/>
            <person name="Beliaev A."/>
            <person name="Bohutskyi P."/>
            <person name="Hill E.A."/>
            <person name="Rabines A."/>
            <person name="Zheng H."/>
            <person name="Allen L.Z."/>
            <person name="Kuo A."/>
            <person name="Grigoriev I.V."/>
            <person name="Allen A.E."/>
            <person name="Hazlebeck D."/>
            <person name="Allen E.E."/>
        </authorList>
    </citation>
    <scope>NUCLEOTIDE SEQUENCE</scope>
    <source>
        <strain evidence="3">Hildebrandi</strain>
    </source>
</reference>
<dbReference type="Proteomes" id="UP000693970">
    <property type="component" value="Unassembled WGS sequence"/>
</dbReference>
<protein>
    <submittedName>
        <fullName evidence="3">NUDIX domain containing protein</fullName>
    </submittedName>
</protein>
<sequence length="311" mass="34971">MGNTIFCPNREGDGEADDDRPHETTTSTTPTTTTTTSVIMADTPTDGSTHHQWSIPADRTVDHPLEVFRRYQKRTHSTPLFDRDNATIDNDNKKKTDYRAFGLLIHPKHGAILLHCTRKKKKPPHYQLPGGHVDDEEFHAAAAVRQTNSTTGGSASNLPPNTNTKITPEQLYLAARMGCAREIYEETSIDLRGEDKLDRLLPMMLRSTTDNNSSTTLINEYKHRIFFVAQVDDTDFATQQQQQPYPPSGSVRYVTLPQQAYDCNLSLQLSVEHSGFRFFKDPNDIVQQLSLHSGGKVSEAVAMAYRYQDDS</sequence>
<evidence type="ECO:0000256" key="1">
    <source>
        <dbReference type="SAM" id="MobiDB-lite"/>
    </source>
</evidence>
<name>A0A9K3KB45_9STRA</name>
<proteinExistence type="predicted"/>
<reference evidence="3" key="2">
    <citation type="submission" date="2021-04" db="EMBL/GenBank/DDBJ databases">
        <authorList>
            <person name="Podell S."/>
        </authorList>
    </citation>
    <scope>NUCLEOTIDE SEQUENCE</scope>
    <source>
        <strain evidence="3">Hildebrandi</strain>
    </source>
</reference>
<accession>A0A9K3KB45</accession>
<dbReference type="EMBL" id="JAGRRH010000028">
    <property type="protein sequence ID" value="KAG7340029.1"/>
    <property type="molecule type" value="Genomic_DNA"/>
</dbReference>
<keyword evidence="4" id="KW-1185">Reference proteome</keyword>
<organism evidence="3 4">
    <name type="scientific">Nitzschia inconspicua</name>
    <dbReference type="NCBI Taxonomy" id="303405"/>
    <lineage>
        <taxon>Eukaryota</taxon>
        <taxon>Sar</taxon>
        <taxon>Stramenopiles</taxon>
        <taxon>Ochrophyta</taxon>
        <taxon>Bacillariophyta</taxon>
        <taxon>Bacillariophyceae</taxon>
        <taxon>Bacillariophycidae</taxon>
        <taxon>Bacillariales</taxon>
        <taxon>Bacillariaceae</taxon>
        <taxon>Nitzschia</taxon>
    </lineage>
</organism>
<feature type="domain" description="Nudix hydrolase" evidence="2">
    <location>
        <begin position="99"/>
        <end position="163"/>
    </location>
</feature>
<evidence type="ECO:0000313" key="3">
    <source>
        <dbReference type="EMBL" id="KAG7340029.1"/>
    </source>
</evidence>
<comment type="caution">
    <text evidence="3">The sequence shown here is derived from an EMBL/GenBank/DDBJ whole genome shotgun (WGS) entry which is preliminary data.</text>
</comment>
<gene>
    <name evidence="3" type="ORF">IV203_006433</name>
</gene>